<accession>A0ABD3T4R2</accession>
<dbReference type="Pfam" id="PF09350">
    <property type="entry name" value="DJC28_CD"/>
    <property type="match status" value="1"/>
</dbReference>
<dbReference type="InterPro" id="IPR001623">
    <property type="entry name" value="DnaJ_domain"/>
</dbReference>
<dbReference type="Proteomes" id="UP001634394">
    <property type="component" value="Unassembled WGS sequence"/>
</dbReference>
<dbReference type="CDD" id="cd06257">
    <property type="entry name" value="DnaJ"/>
    <property type="match status" value="1"/>
</dbReference>
<dbReference type="AlphaFoldDB" id="A0ABD3T4R2"/>
<organism evidence="2 3">
    <name type="scientific">Sinanodonta woodiana</name>
    <name type="common">Chinese pond mussel</name>
    <name type="synonym">Anodonta woodiana</name>
    <dbReference type="NCBI Taxonomy" id="1069815"/>
    <lineage>
        <taxon>Eukaryota</taxon>
        <taxon>Metazoa</taxon>
        <taxon>Spiralia</taxon>
        <taxon>Lophotrochozoa</taxon>
        <taxon>Mollusca</taxon>
        <taxon>Bivalvia</taxon>
        <taxon>Autobranchia</taxon>
        <taxon>Heteroconchia</taxon>
        <taxon>Palaeoheterodonta</taxon>
        <taxon>Unionida</taxon>
        <taxon>Unionoidea</taxon>
        <taxon>Unionidae</taxon>
        <taxon>Unioninae</taxon>
        <taxon>Sinanodonta</taxon>
    </lineage>
</organism>
<sequence length="388" mass="45152">MAYKLSVRLILELNNRNILPGSCIPILIKRMDTPHFIHHEQSHAGYKLKENLKDCYQLLNLKEGCTEEDLKKSFLQFAKMYHPDGGVSTSDARKFSQVREAYLAVKANIAQGAVAEKEEDIEKMVIFEIKHTVPQHRQYLTYEGVGSGTPSQRLKQYQQYKVMRSTENVYQHRLQKVTAEAESALVERDKQKARRNKISNTIERMVEDMIQESMSRGDFDNLPGSGKPLSYSDPNPYVDIATHNLNKILINNGYIPEWVTLEKEIRNDVQNAREKLAVETQRLGDPPFPPEISKKWNFHVDRFTEVIADVNVKINKFNLIVPILKKQMVPYNVKWEVKRVTENLKDYLPAVKDSSCDVKPEQLTYQFSQNEQINWKEVWDHIKQVFRS</sequence>
<keyword evidence="3" id="KW-1185">Reference proteome</keyword>
<dbReference type="InterPro" id="IPR018961">
    <property type="entry name" value="DnaJ_homolog_subfam-C_membr-28"/>
</dbReference>
<dbReference type="EMBL" id="JBJQND010000019">
    <property type="protein sequence ID" value="KAL3831616.1"/>
    <property type="molecule type" value="Genomic_DNA"/>
</dbReference>
<dbReference type="PANTHER" id="PTHR39158:SF1">
    <property type="entry name" value="DNAJ HOMOLOG SUBFAMILY C MEMBER 28"/>
    <property type="match status" value="1"/>
</dbReference>
<proteinExistence type="predicted"/>
<gene>
    <name evidence="2" type="ORF">ACJMK2_023351</name>
</gene>
<dbReference type="PANTHER" id="PTHR39158">
    <property type="entry name" value="OS08G0560600 PROTEIN"/>
    <property type="match status" value="1"/>
</dbReference>
<dbReference type="InterPro" id="IPR052573">
    <property type="entry name" value="DnaJ_C_subfamily_28"/>
</dbReference>
<reference evidence="2 3" key="1">
    <citation type="submission" date="2024-11" db="EMBL/GenBank/DDBJ databases">
        <title>Chromosome-level genome assembly of the freshwater bivalve Anodonta woodiana.</title>
        <authorList>
            <person name="Chen X."/>
        </authorList>
    </citation>
    <scope>NUCLEOTIDE SEQUENCE [LARGE SCALE GENOMIC DNA]</scope>
    <source>
        <strain evidence="2">MN2024</strain>
        <tissue evidence="2">Gills</tissue>
    </source>
</reference>
<protein>
    <recommendedName>
        <fullName evidence="1">J domain-containing protein</fullName>
    </recommendedName>
</protein>
<dbReference type="Pfam" id="PF00226">
    <property type="entry name" value="DnaJ"/>
    <property type="match status" value="1"/>
</dbReference>
<dbReference type="PROSITE" id="PS50076">
    <property type="entry name" value="DNAJ_2"/>
    <property type="match status" value="1"/>
</dbReference>
<dbReference type="SMART" id="SM00271">
    <property type="entry name" value="DnaJ"/>
    <property type="match status" value="1"/>
</dbReference>
<feature type="domain" description="J" evidence="1">
    <location>
        <begin position="54"/>
        <end position="110"/>
    </location>
</feature>
<dbReference type="InterPro" id="IPR036869">
    <property type="entry name" value="J_dom_sf"/>
</dbReference>
<dbReference type="SUPFAM" id="SSF46565">
    <property type="entry name" value="Chaperone J-domain"/>
    <property type="match status" value="1"/>
</dbReference>
<comment type="caution">
    <text evidence="2">The sequence shown here is derived from an EMBL/GenBank/DDBJ whole genome shotgun (WGS) entry which is preliminary data.</text>
</comment>
<evidence type="ECO:0000313" key="2">
    <source>
        <dbReference type="EMBL" id="KAL3831616.1"/>
    </source>
</evidence>
<dbReference type="Gene3D" id="1.10.287.110">
    <property type="entry name" value="DnaJ domain"/>
    <property type="match status" value="1"/>
</dbReference>
<evidence type="ECO:0000313" key="3">
    <source>
        <dbReference type="Proteomes" id="UP001634394"/>
    </source>
</evidence>
<evidence type="ECO:0000259" key="1">
    <source>
        <dbReference type="PROSITE" id="PS50076"/>
    </source>
</evidence>
<name>A0ABD3T4R2_SINWO</name>